<dbReference type="Proteomes" id="UP000236630">
    <property type="component" value="Unassembled WGS sequence"/>
</dbReference>
<name>A0A2H5PJ30_CITUN</name>
<reference evidence="1 2" key="1">
    <citation type="journal article" date="2017" name="Front. Genet.">
        <title>Draft sequencing of the heterozygous diploid genome of Satsuma (Citrus unshiu Marc.) using a hybrid assembly approach.</title>
        <authorList>
            <person name="Shimizu T."/>
            <person name="Tanizawa Y."/>
            <person name="Mochizuki T."/>
            <person name="Nagasaki H."/>
            <person name="Yoshioka T."/>
            <person name="Toyoda A."/>
            <person name="Fujiyama A."/>
            <person name="Kaminuma E."/>
            <person name="Nakamura Y."/>
        </authorList>
    </citation>
    <scope>NUCLEOTIDE SEQUENCE [LARGE SCALE GENOMIC DNA]</scope>
    <source>
        <strain evidence="2">cv. Miyagawa wase</strain>
    </source>
</reference>
<dbReference type="AlphaFoldDB" id="A0A2H5PJ30"/>
<proteinExistence type="predicted"/>
<organism evidence="1 2">
    <name type="scientific">Citrus unshiu</name>
    <name type="common">Satsuma mandarin</name>
    <name type="synonym">Citrus nobilis var. unshiu</name>
    <dbReference type="NCBI Taxonomy" id="55188"/>
    <lineage>
        <taxon>Eukaryota</taxon>
        <taxon>Viridiplantae</taxon>
        <taxon>Streptophyta</taxon>
        <taxon>Embryophyta</taxon>
        <taxon>Tracheophyta</taxon>
        <taxon>Spermatophyta</taxon>
        <taxon>Magnoliopsida</taxon>
        <taxon>eudicotyledons</taxon>
        <taxon>Gunneridae</taxon>
        <taxon>Pentapetalae</taxon>
        <taxon>rosids</taxon>
        <taxon>malvids</taxon>
        <taxon>Sapindales</taxon>
        <taxon>Rutaceae</taxon>
        <taxon>Aurantioideae</taxon>
        <taxon>Citrus</taxon>
    </lineage>
</organism>
<accession>A0A2H5PJ30</accession>
<keyword evidence="2" id="KW-1185">Reference proteome</keyword>
<comment type="caution">
    <text evidence="1">The sequence shown here is derived from an EMBL/GenBank/DDBJ whole genome shotgun (WGS) entry which is preliminary data.</text>
</comment>
<evidence type="ECO:0000313" key="1">
    <source>
        <dbReference type="EMBL" id="GAY52105.1"/>
    </source>
</evidence>
<protein>
    <submittedName>
        <fullName evidence="1">Uncharacterized protein</fullName>
    </submittedName>
</protein>
<sequence>MLPSSTTTDITPRLRVNFIDTYRGFCRRRRIQSTSGSAQEGRMDPRLNYHVRQQHHLQKELSTAIEGIFILTANA</sequence>
<gene>
    <name evidence="1" type="ORF">CUMW_139360</name>
</gene>
<dbReference type="EMBL" id="BDQV01000077">
    <property type="protein sequence ID" value="GAY52105.1"/>
    <property type="molecule type" value="Genomic_DNA"/>
</dbReference>
<evidence type="ECO:0000313" key="2">
    <source>
        <dbReference type="Proteomes" id="UP000236630"/>
    </source>
</evidence>